<reference evidence="2 3" key="1">
    <citation type="submission" date="2024-05" db="EMBL/GenBank/DDBJ databases">
        <title>Haplotype-resolved chromosome-level genome assembly of Huyou (Citrus changshanensis).</title>
        <authorList>
            <person name="Miao C."/>
            <person name="Chen W."/>
            <person name="Wu Y."/>
            <person name="Wang L."/>
            <person name="Zhao S."/>
            <person name="Grierson D."/>
            <person name="Xu C."/>
            <person name="Chen K."/>
        </authorList>
    </citation>
    <scope>NUCLEOTIDE SEQUENCE [LARGE SCALE GENOMIC DNA]</scope>
    <source>
        <strain evidence="2">01-14</strain>
        <tissue evidence="2">Leaf</tissue>
    </source>
</reference>
<comment type="caution">
    <text evidence="2">The sequence shown here is derived from an EMBL/GenBank/DDBJ whole genome shotgun (WGS) entry which is preliminary data.</text>
</comment>
<evidence type="ECO:0000313" key="3">
    <source>
        <dbReference type="Proteomes" id="UP001428341"/>
    </source>
</evidence>
<evidence type="ECO:0000256" key="1">
    <source>
        <dbReference type="SAM" id="MobiDB-lite"/>
    </source>
</evidence>
<feature type="region of interest" description="Disordered" evidence="1">
    <location>
        <begin position="19"/>
        <end position="47"/>
    </location>
</feature>
<feature type="region of interest" description="Disordered" evidence="1">
    <location>
        <begin position="68"/>
        <end position="120"/>
    </location>
</feature>
<gene>
    <name evidence="2" type="ORF">WN944_002113</name>
</gene>
<feature type="compositionally biased region" description="Basic and acidic residues" evidence="1">
    <location>
        <begin position="19"/>
        <end position="38"/>
    </location>
</feature>
<dbReference type="AlphaFoldDB" id="A0AAP0MG16"/>
<accession>A0AAP0MG16</accession>
<organism evidence="2 3">
    <name type="scientific">Citrus x changshan-huyou</name>
    <dbReference type="NCBI Taxonomy" id="2935761"/>
    <lineage>
        <taxon>Eukaryota</taxon>
        <taxon>Viridiplantae</taxon>
        <taxon>Streptophyta</taxon>
        <taxon>Embryophyta</taxon>
        <taxon>Tracheophyta</taxon>
        <taxon>Spermatophyta</taxon>
        <taxon>Magnoliopsida</taxon>
        <taxon>eudicotyledons</taxon>
        <taxon>Gunneridae</taxon>
        <taxon>Pentapetalae</taxon>
        <taxon>rosids</taxon>
        <taxon>malvids</taxon>
        <taxon>Sapindales</taxon>
        <taxon>Rutaceae</taxon>
        <taxon>Aurantioideae</taxon>
        <taxon>Citrus</taxon>
    </lineage>
</organism>
<evidence type="ECO:0000313" key="2">
    <source>
        <dbReference type="EMBL" id="KAK9209745.1"/>
    </source>
</evidence>
<sequence>MFCVKLCDGRSLSEWAEARKREEGEALKPEQELREAKRQQQRFNFVTQQNGTLRLPCGKQAKSQPCEALPVGYKPNDQELLSTSSVEPGEEDAHPLNHAPTGDNRRSGQNSLSADHGKIG</sequence>
<name>A0AAP0MG16_9ROSI</name>
<protein>
    <submittedName>
        <fullName evidence="2">Uncharacterized protein</fullName>
    </submittedName>
</protein>
<proteinExistence type="predicted"/>
<keyword evidence="3" id="KW-1185">Reference proteome</keyword>
<dbReference type="Proteomes" id="UP001428341">
    <property type="component" value="Unassembled WGS sequence"/>
</dbReference>
<dbReference type="EMBL" id="JBCGBO010000004">
    <property type="protein sequence ID" value="KAK9209745.1"/>
    <property type="molecule type" value="Genomic_DNA"/>
</dbReference>